<organism evidence="1">
    <name type="scientific">bioreactor metagenome</name>
    <dbReference type="NCBI Taxonomy" id="1076179"/>
    <lineage>
        <taxon>unclassified sequences</taxon>
        <taxon>metagenomes</taxon>
        <taxon>ecological metagenomes</taxon>
    </lineage>
</organism>
<gene>
    <name evidence="1" type="ORF">SDC9_69096</name>
</gene>
<protein>
    <submittedName>
        <fullName evidence="1">Uncharacterized protein</fullName>
    </submittedName>
</protein>
<evidence type="ECO:0000313" key="1">
    <source>
        <dbReference type="EMBL" id="MPM22638.1"/>
    </source>
</evidence>
<name>A0A644Y3Y8_9ZZZZ</name>
<sequence length="67" mass="8196">MKKLLFILLKHYQFCVWIDFKMYPVLIRYIGNYKWAVEVVERIILGDMIICERLHDKYIAMTQAAWI</sequence>
<dbReference type="EMBL" id="VSSQ01003852">
    <property type="protein sequence ID" value="MPM22638.1"/>
    <property type="molecule type" value="Genomic_DNA"/>
</dbReference>
<accession>A0A644Y3Y8</accession>
<dbReference type="AlphaFoldDB" id="A0A644Y3Y8"/>
<proteinExistence type="predicted"/>
<reference evidence="1" key="1">
    <citation type="submission" date="2019-08" db="EMBL/GenBank/DDBJ databases">
        <authorList>
            <person name="Kucharzyk K."/>
            <person name="Murdoch R.W."/>
            <person name="Higgins S."/>
            <person name="Loffler F."/>
        </authorList>
    </citation>
    <scope>NUCLEOTIDE SEQUENCE</scope>
</reference>
<comment type="caution">
    <text evidence="1">The sequence shown here is derived from an EMBL/GenBank/DDBJ whole genome shotgun (WGS) entry which is preliminary data.</text>
</comment>